<name>A0A183FZ46_HELPZ</name>
<dbReference type="AlphaFoldDB" id="A0A183FZ46"/>
<dbReference type="Proteomes" id="UP000050761">
    <property type="component" value="Unassembled WGS sequence"/>
</dbReference>
<reference evidence="2 3" key="1">
    <citation type="submission" date="2018-11" db="EMBL/GenBank/DDBJ databases">
        <authorList>
            <consortium name="Pathogen Informatics"/>
        </authorList>
    </citation>
    <scope>NUCLEOTIDE SEQUENCE [LARGE SCALE GENOMIC DNA]</scope>
</reference>
<feature type="region of interest" description="Disordered" evidence="1">
    <location>
        <begin position="236"/>
        <end position="256"/>
    </location>
</feature>
<sequence>MSSSEKAPFSARDNIFSTENFGASSDSGDSSSYNNEKLQSLGVLMPEDASVKPPGIAPQPPGEQEMSHRPPIQRHAGKKSDSFEESVIPISYGDALESDGAVISSKKDLDFDHRRSGELKSGAAPVAPEAVSLEESEGSGRDDTANSLEMVSGGVNVQEHPLCRHCRGLHFNLARASTPTNAPIQNLLNRPFILESGPQLRTVSQEHQKIHVHDDTGHFRPGVNLLLDEANGTWYPDTAFDGPLPRDPDGSQDNESTVQTQLLDFATAVKGHGGFEMKPTRHGVVEELGGLEFEKTSTELTNNAATITESSLILVKKMTTARSRLSSVNWANATVDQDFGKTWQFQELVNVILISRKNFKMVPHFWKHFWFNP</sequence>
<gene>
    <name evidence="2" type="ORF">HPBE_LOCUS13990</name>
</gene>
<dbReference type="EMBL" id="UZAH01028158">
    <property type="protein sequence ID" value="VDO98124.1"/>
    <property type="molecule type" value="Genomic_DNA"/>
</dbReference>
<reference evidence="4" key="2">
    <citation type="submission" date="2019-09" db="UniProtKB">
        <authorList>
            <consortium name="WormBaseParasite"/>
        </authorList>
    </citation>
    <scope>IDENTIFICATION</scope>
</reference>
<evidence type="ECO:0000313" key="3">
    <source>
        <dbReference type="Proteomes" id="UP000050761"/>
    </source>
</evidence>
<accession>A0A3P8AR60</accession>
<proteinExistence type="predicted"/>
<evidence type="ECO:0000313" key="2">
    <source>
        <dbReference type="EMBL" id="VDO98124.1"/>
    </source>
</evidence>
<feature type="region of interest" description="Disordered" evidence="1">
    <location>
        <begin position="1"/>
        <end position="84"/>
    </location>
</feature>
<evidence type="ECO:0000256" key="1">
    <source>
        <dbReference type="SAM" id="MobiDB-lite"/>
    </source>
</evidence>
<evidence type="ECO:0000313" key="4">
    <source>
        <dbReference type="WBParaSite" id="HPBE_0001398901-mRNA-1"/>
    </source>
</evidence>
<protein>
    <submittedName>
        <fullName evidence="2 4">Uncharacterized protein</fullName>
    </submittedName>
</protein>
<feature type="region of interest" description="Disordered" evidence="1">
    <location>
        <begin position="119"/>
        <end position="144"/>
    </location>
</feature>
<organism evidence="3 4">
    <name type="scientific">Heligmosomoides polygyrus</name>
    <name type="common">Parasitic roundworm</name>
    <dbReference type="NCBI Taxonomy" id="6339"/>
    <lineage>
        <taxon>Eukaryota</taxon>
        <taxon>Metazoa</taxon>
        <taxon>Ecdysozoa</taxon>
        <taxon>Nematoda</taxon>
        <taxon>Chromadorea</taxon>
        <taxon>Rhabditida</taxon>
        <taxon>Rhabditina</taxon>
        <taxon>Rhabditomorpha</taxon>
        <taxon>Strongyloidea</taxon>
        <taxon>Heligmosomidae</taxon>
        <taxon>Heligmosomoides</taxon>
    </lineage>
</organism>
<keyword evidence="3" id="KW-1185">Reference proteome</keyword>
<dbReference type="WBParaSite" id="HPBE_0001398901-mRNA-1">
    <property type="protein sequence ID" value="HPBE_0001398901-mRNA-1"/>
    <property type="gene ID" value="HPBE_0001398901"/>
</dbReference>
<accession>A0A183FZ46</accession>